<feature type="domain" description="HAMP" evidence="14">
    <location>
        <begin position="198"/>
        <end position="250"/>
    </location>
</feature>
<evidence type="ECO:0000256" key="3">
    <source>
        <dbReference type="ARBA" id="ARBA00012438"/>
    </source>
</evidence>
<dbReference type="RefSeq" id="WP_135502851.1">
    <property type="nucleotide sequence ID" value="NZ_JACHHE010000007.1"/>
</dbReference>
<keyword evidence="7" id="KW-0547">Nucleotide-binding</keyword>
<dbReference type="InterPro" id="IPR003594">
    <property type="entry name" value="HATPase_dom"/>
</dbReference>
<dbReference type="OrthoDB" id="9776552at2"/>
<dbReference type="GO" id="GO:0005524">
    <property type="term" value="F:ATP binding"/>
    <property type="evidence" value="ECO:0007669"/>
    <property type="project" value="UniProtKB-KW"/>
</dbReference>
<proteinExistence type="predicted"/>
<evidence type="ECO:0000256" key="7">
    <source>
        <dbReference type="ARBA" id="ARBA00022741"/>
    </source>
</evidence>
<keyword evidence="5" id="KW-0597">Phosphoprotein</keyword>
<evidence type="ECO:0000256" key="4">
    <source>
        <dbReference type="ARBA" id="ARBA00022475"/>
    </source>
</evidence>
<feature type="domain" description="Histidine kinase" evidence="13">
    <location>
        <begin position="371"/>
        <end position="476"/>
    </location>
</feature>
<evidence type="ECO:0000256" key="2">
    <source>
        <dbReference type="ARBA" id="ARBA00004651"/>
    </source>
</evidence>
<dbReference type="CDD" id="cd06225">
    <property type="entry name" value="HAMP"/>
    <property type="match status" value="1"/>
</dbReference>
<dbReference type="InterPro" id="IPR005467">
    <property type="entry name" value="His_kinase_dom"/>
</dbReference>
<dbReference type="Gene3D" id="6.10.340.10">
    <property type="match status" value="1"/>
</dbReference>
<evidence type="ECO:0000256" key="5">
    <source>
        <dbReference type="ARBA" id="ARBA00022553"/>
    </source>
</evidence>
<protein>
    <recommendedName>
        <fullName evidence="3">histidine kinase</fullName>
        <ecNumber evidence="3">2.7.13.3</ecNumber>
    </recommendedName>
</protein>
<keyword evidence="4" id="KW-1003">Cell membrane</keyword>
<keyword evidence="8 15" id="KW-0418">Kinase</keyword>
<evidence type="ECO:0000256" key="6">
    <source>
        <dbReference type="ARBA" id="ARBA00022679"/>
    </source>
</evidence>
<evidence type="ECO:0000256" key="8">
    <source>
        <dbReference type="ARBA" id="ARBA00022777"/>
    </source>
</evidence>
<evidence type="ECO:0000256" key="11">
    <source>
        <dbReference type="ARBA" id="ARBA00023136"/>
    </source>
</evidence>
<evidence type="ECO:0000256" key="10">
    <source>
        <dbReference type="ARBA" id="ARBA00023012"/>
    </source>
</evidence>
<comment type="subcellular location">
    <subcellularLocation>
        <location evidence="2">Cell membrane</location>
        <topology evidence="2">Multi-pass membrane protein</topology>
    </subcellularLocation>
</comment>
<evidence type="ECO:0000259" key="14">
    <source>
        <dbReference type="PROSITE" id="PS50885"/>
    </source>
</evidence>
<dbReference type="SMART" id="SM00387">
    <property type="entry name" value="HATPase_c"/>
    <property type="match status" value="1"/>
</dbReference>
<keyword evidence="11 12" id="KW-0472">Membrane</keyword>
<gene>
    <name evidence="15" type="ORF">HNQ44_002673</name>
</gene>
<evidence type="ECO:0000256" key="12">
    <source>
        <dbReference type="SAM" id="Phobius"/>
    </source>
</evidence>
<comment type="caution">
    <text evidence="15">The sequence shown here is derived from an EMBL/GenBank/DDBJ whole genome shotgun (WGS) entry which is preliminary data.</text>
</comment>
<dbReference type="PANTHER" id="PTHR34220:SF7">
    <property type="entry name" value="SENSOR HISTIDINE KINASE YPDA"/>
    <property type="match status" value="1"/>
</dbReference>
<dbReference type="Pfam" id="PF06580">
    <property type="entry name" value="His_kinase"/>
    <property type="match status" value="1"/>
</dbReference>
<keyword evidence="6" id="KW-0808">Transferase</keyword>
<keyword evidence="16" id="KW-1185">Reference proteome</keyword>
<dbReference type="EMBL" id="JACHHE010000007">
    <property type="protein sequence ID" value="MBB5181208.1"/>
    <property type="molecule type" value="Genomic_DNA"/>
</dbReference>
<dbReference type="Proteomes" id="UP000525923">
    <property type="component" value="Unassembled WGS sequence"/>
</dbReference>
<dbReference type="InterPro" id="IPR003660">
    <property type="entry name" value="HAMP_dom"/>
</dbReference>
<evidence type="ECO:0000313" key="16">
    <source>
        <dbReference type="Proteomes" id="UP000525923"/>
    </source>
</evidence>
<evidence type="ECO:0000256" key="9">
    <source>
        <dbReference type="ARBA" id="ARBA00022840"/>
    </source>
</evidence>
<sequence>MKTIQQKIWMLVAIVLFVMIAIWLTLTFYNQKTQDQYNEILQRYLEMNEVTNASQQVITDLNNFLIDPSFNNESSLSSSTRNVLAAQSAVSELRNEENDFILTNYINLIDSFVETVERSVSYQNAGDADSSLAEFSEANRISTYISEMTLSIIDSELKSYESFYRDIIAKSDDLNQMGIWLFLMMTSFLLLLAYLFSLSITRPVHQLRKAANELSKGRFDLPIKVDSNDEISFLARTFDNMRVSVNNLFAETQMKAQLEIELQENKLLLQESQLRILQSQINPHFLFNTLNTLSKKAYLEGSEETSDLLVNVAGLFRYNLKRMDRPVTLYEEVVVLKQYMEIQKARFPDRLHFHTEVDDSCLTIEIPGLTLQPLIENAVIHAIEPQEDGGHIWFRIIDQEEEVRIEIEDSGGGMSFDKRKQLLEGTIIPENGHSTGIGFSNVMKRLALFYSRESIVSIDSEEGRGTKIMLKLPKTRGIADAGEAADR</sequence>
<feature type="transmembrane region" description="Helical" evidence="12">
    <location>
        <begin position="9"/>
        <end position="29"/>
    </location>
</feature>
<dbReference type="PANTHER" id="PTHR34220">
    <property type="entry name" value="SENSOR HISTIDINE KINASE YPDA"/>
    <property type="match status" value="1"/>
</dbReference>
<evidence type="ECO:0000256" key="1">
    <source>
        <dbReference type="ARBA" id="ARBA00000085"/>
    </source>
</evidence>
<dbReference type="InterPro" id="IPR036890">
    <property type="entry name" value="HATPase_C_sf"/>
</dbReference>
<keyword evidence="10" id="KW-0902">Two-component regulatory system</keyword>
<dbReference type="PROSITE" id="PS50885">
    <property type="entry name" value="HAMP"/>
    <property type="match status" value="1"/>
</dbReference>
<evidence type="ECO:0000259" key="13">
    <source>
        <dbReference type="PROSITE" id="PS50109"/>
    </source>
</evidence>
<dbReference type="GO" id="GO:0005886">
    <property type="term" value="C:plasma membrane"/>
    <property type="evidence" value="ECO:0007669"/>
    <property type="project" value="UniProtKB-SubCell"/>
</dbReference>
<feature type="transmembrane region" description="Helical" evidence="12">
    <location>
        <begin position="177"/>
        <end position="200"/>
    </location>
</feature>
<dbReference type="Pfam" id="PF02518">
    <property type="entry name" value="HATPase_c"/>
    <property type="match status" value="1"/>
</dbReference>
<dbReference type="SMART" id="SM00304">
    <property type="entry name" value="HAMP"/>
    <property type="match status" value="1"/>
</dbReference>
<dbReference type="InterPro" id="IPR050640">
    <property type="entry name" value="Bact_2-comp_sensor_kinase"/>
</dbReference>
<keyword evidence="12" id="KW-1133">Transmembrane helix</keyword>
<keyword evidence="9" id="KW-0067">ATP-binding</keyword>
<dbReference type="InterPro" id="IPR010559">
    <property type="entry name" value="Sig_transdc_His_kin_internal"/>
</dbReference>
<keyword evidence="12" id="KW-0812">Transmembrane</keyword>
<dbReference type="EC" id="2.7.13.3" evidence="3"/>
<dbReference type="SUPFAM" id="SSF55874">
    <property type="entry name" value="ATPase domain of HSP90 chaperone/DNA topoisomerase II/histidine kinase"/>
    <property type="match status" value="1"/>
</dbReference>
<accession>A0A7W8FTM1</accession>
<organism evidence="15 16">
    <name type="scientific">Planococcus koreensis</name>
    <dbReference type="NCBI Taxonomy" id="112331"/>
    <lineage>
        <taxon>Bacteria</taxon>
        <taxon>Bacillati</taxon>
        <taxon>Bacillota</taxon>
        <taxon>Bacilli</taxon>
        <taxon>Bacillales</taxon>
        <taxon>Caryophanaceae</taxon>
        <taxon>Planococcus</taxon>
    </lineage>
</organism>
<dbReference type="SUPFAM" id="SSF158472">
    <property type="entry name" value="HAMP domain-like"/>
    <property type="match status" value="1"/>
</dbReference>
<dbReference type="PROSITE" id="PS50109">
    <property type="entry name" value="HIS_KIN"/>
    <property type="match status" value="1"/>
</dbReference>
<comment type="catalytic activity">
    <reaction evidence="1">
        <text>ATP + protein L-histidine = ADP + protein N-phospho-L-histidine.</text>
        <dbReference type="EC" id="2.7.13.3"/>
    </reaction>
</comment>
<dbReference type="Pfam" id="PF00672">
    <property type="entry name" value="HAMP"/>
    <property type="match status" value="1"/>
</dbReference>
<name>A0A7W8FTM1_9BACL</name>
<dbReference type="AlphaFoldDB" id="A0A7W8FTM1"/>
<evidence type="ECO:0000313" key="15">
    <source>
        <dbReference type="EMBL" id="MBB5181208.1"/>
    </source>
</evidence>
<dbReference type="GO" id="GO:0000155">
    <property type="term" value="F:phosphorelay sensor kinase activity"/>
    <property type="evidence" value="ECO:0007669"/>
    <property type="project" value="InterPro"/>
</dbReference>
<dbReference type="Gene3D" id="3.30.565.10">
    <property type="entry name" value="Histidine kinase-like ATPase, C-terminal domain"/>
    <property type="match status" value="1"/>
</dbReference>
<reference evidence="15 16" key="1">
    <citation type="submission" date="2020-08" db="EMBL/GenBank/DDBJ databases">
        <title>Genomic Encyclopedia of Type Strains, Phase IV (KMG-IV): sequencing the most valuable type-strain genomes for metagenomic binning, comparative biology and taxonomic classification.</title>
        <authorList>
            <person name="Goeker M."/>
        </authorList>
    </citation>
    <scope>NUCLEOTIDE SEQUENCE [LARGE SCALE GENOMIC DNA]</scope>
    <source>
        <strain evidence="15 16">DSM 15895</strain>
    </source>
</reference>